<feature type="compositionally biased region" description="Basic and acidic residues" evidence="1">
    <location>
        <begin position="1"/>
        <end position="14"/>
    </location>
</feature>
<dbReference type="AlphaFoldDB" id="A0A8S1IS39"/>
<feature type="compositionally biased region" description="Polar residues" evidence="1">
    <location>
        <begin position="21"/>
        <end position="41"/>
    </location>
</feature>
<feature type="compositionally biased region" description="Low complexity" evidence="1">
    <location>
        <begin position="42"/>
        <end position="61"/>
    </location>
</feature>
<protein>
    <submittedName>
        <fullName evidence="2">Uncharacterized protein</fullName>
    </submittedName>
</protein>
<dbReference type="EMBL" id="CAJHUC010000723">
    <property type="protein sequence ID" value="CAD7697867.1"/>
    <property type="molecule type" value="Genomic_DNA"/>
</dbReference>
<feature type="compositionally biased region" description="Basic residues" evidence="1">
    <location>
        <begin position="195"/>
        <end position="212"/>
    </location>
</feature>
<reference evidence="2" key="1">
    <citation type="submission" date="2020-12" db="EMBL/GenBank/DDBJ databases">
        <authorList>
            <person name="Iha C."/>
        </authorList>
    </citation>
    <scope>NUCLEOTIDE SEQUENCE</scope>
</reference>
<feature type="compositionally biased region" description="Basic and acidic residues" evidence="1">
    <location>
        <begin position="163"/>
        <end position="180"/>
    </location>
</feature>
<keyword evidence="3" id="KW-1185">Reference proteome</keyword>
<comment type="caution">
    <text evidence="2">The sequence shown here is derived from an EMBL/GenBank/DDBJ whole genome shotgun (WGS) entry which is preliminary data.</text>
</comment>
<name>A0A8S1IS39_9CHLO</name>
<feature type="compositionally biased region" description="Polar residues" evidence="1">
    <location>
        <begin position="64"/>
        <end position="73"/>
    </location>
</feature>
<evidence type="ECO:0000313" key="3">
    <source>
        <dbReference type="Proteomes" id="UP000708148"/>
    </source>
</evidence>
<sequence length="220" mass="23752">MELDFRRVQTDHGRNGGHASPSHTQWARPSQLTSQVAQSRRSVPGGPPQSAAAASGPGARSTDAGRTSGQTAAGQAGSPWEQEDVGDVLEVVVPRGRVVDVSGRVWGGPQDLEPLVPFGVHLTEFMRDKTEAACLQDLEAEWLRDDGLALGDARGTGEATAPADRRVLCQSGEKRHRDREEGELEQENGQADGKKMHKKKHKDKNKKHKHKTNASCLGGF</sequence>
<evidence type="ECO:0000313" key="2">
    <source>
        <dbReference type="EMBL" id="CAD7697867.1"/>
    </source>
</evidence>
<evidence type="ECO:0000256" key="1">
    <source>
        <dbReference type="SAM" id="MobiDB-lite"/>
    </source>
</evidence>
<organism evidence="2 3">
    <name type="scientific">Ostreobium quekettii</name>
    <dbReference type="NCBI Taxonomy" id="121088"/>
    <lineage>
        <taxon>Eukaryota</taxon>
        <taxon>Viridiplantae</taxon>
        <taxon>Chlorophyta</taxon>
        <taxon>core chlorophytes</taxon>
        <taxon>Ulvophyceae</taxon>
        <taxon>TCBD clade</taxon>
        <taxon>Bryopsidales</taxon>
        <taxon>Ostreobineae</taxon>
        <taxon>Ostreobiaceae</taxon>
        <taxon>Ostreobium</taxon>
    </lineage>
</organism>
<accession>A0A8S1IS39</accession>
<feature type="region of interest" description="Disordered" evidence="1">
    <location>
        <begin position="153"/>
        <end position="220"/>
    </location>
</feature>
<gene>
    <name evidence="2" type="ORF">OSTQU699_LOCUS3228</name>
</gene>
<dbReference type="Proteomes" id="UP000708148">
    <property type="component" value="Unassembled WGS sequence"/>
</dbReference>
<proteinExistence type="predicted"/>
<feature type="region of interest" description="Disordered" evidence="1">
    <location>
        <begin position="1"/>
        <end position="83"/>
    </location>
</feature>